<name>A0ABU6SVE2_9FABA</name>
<evidence type="ECO:0000313" key="3">
    <source>
        <dbReference type="Proteomes" id="UP001341840"/>
    </source>
</evidence>
<dbReference type="EMBL" id="JASCZI010062242">
    <property type="protein sequence ID" value="MED6140260.1"/>
    <property type="molecule type" value="Genomic_DNA"/>
</dbReference>
<feature type="chain" id="PRO_5045962276" evidence="1">
    <location>
        <begin position="48"/>
        <end position="153"/>
    </location>
</feature>
<dbReference type="Proteomes" id="UP001341840">
    <property type="component" value="Unassembled WGS sequence"/>
</dbReference>
<organism evidence="2 3">
    <name type="scientific">Stylosanthes scabra</name>
    <dbReference type="NCBI Taxonomy" id="79078"/>
    <lineage>
        <taxon>Eukaryota</taxon>
        <taxon>Viridiplantae</taxon>
        <taxon>Streptophyta</taxon>
        <taxon>Embryophyta</taxon>
        <taxon>Tracheophyta</taxon>
        <taxon>Spermatophyta</taxon>
        <taxon>Magnoliopsida</taxon>
        <taxon>eudicotyledons</taxon>
        <taxon>Gunneridae</taxon>
        <taxon>Pentapetalae</taxon>
        <taxon>rosids</taxon>
        <taxon>fabids</taxon>
        <taxon>Fabales</taxon>
        <taxon>Fabaceae</taxon>
        <taxon>Papilionoideae</taxon>
        <taxon>50 kb inversion clade</taxon>
        <taxon>dalbergioids sensu lato</taxon>
        <taxon>Dalbergieae</taxon>
        <taxon>Pterocarpus clade</taxon>
        <taxon>Stylosanthes</taxon>
    </lineage>
</organism>
<feature type="signal peptide" evidence="1">
    <location>
        <begin position="1"/>
        <end position="47"/>
    </location>
</feature>
<accession>A0ABU6SVE2</accession>
<gene>
    <name evidence="2" type="ORF">PIB30_091467</name>
</gene>
<keyword evidence="3" id="KW-1185">Reference proteome</keyword>
<proteinExistence type="predicted"/>
<protein>
    <submittedName>
        <fullName evidence="2">Uncharacterized protein</fullName>
    </submittedName>
</protein>
<reference evidence="2 3" key="1">
    <citation type="journal article" date="2023" name="Plants (Basel)">
        <title>Bridging the Gap: Combining Genomics and Transcriptomics Approaches to Understand Stylosanthes scabra, an Orphan Legume from the Brazilian Caatinga.</title>
        <authorList>
            <person name="Ferreira-Neto J.R.C."/>
            <person name="da Silva M.D."/>
            <person name="Binneck E."/>
            <person name="de Melo N.F."/>
            <person name="da Silva R.H."/>
            <person name="de Melo A.L.T.M."/>
            <person name="Pandolfi V."/>
            <person name="Bustamante F.O."/>
            <person name="Brasileiro-Vidal A.C."/>
            <person name="Benko-Iseppon A.M."/>
        </authorList>
    </citation>
    <scope>NUCLEOTIDE SEQUENCE [LARGE SCALE GENOMIC DNA]</scope>
    <source>
        <tissue evidence="2">Leaves</tissue>
    </source>
</reference>
<keyword evidence="1" id="KW-0732">Signal</keyword>
<comment type="caution">
    <text evidence="2">The sequence shown here is derived from an EMBL/GenBank/DDBJ whole genome shotgun (WGS) entry which is preliminary data.</text>
</comment>
<sequence>MPRFEFSQLCALHPLSTRHHLHPQIRSSTPSFLLLLCLLSSTSPVIGNLSPASLQPLSSSPICSLLVFCASRRCCLCSLSPPVSSLCLSVLLCSVSAANLPLAAAAGLSACAISVAATALSSRRSDLSSDLLSSSLPCLSRDLVFLIKLIMNY</sequence>
<evidence type="ECO:0000313" key="2">
    <source>
        <dbReference type="EMBL" id="MED6140260.1"/>
    </source>
</evidence>
<evidence type="ECO:0000256" key="1">
    <source>
        <dbReference type="SAM" id="SignalP"/>
    </source>
</evidence>